<reference evidence="2" key="1">
    <citation type="submission" date="2015-07" db="EMBL/GenBank/DDBJ databases">
        <title>Genome sequencing of Sunxiuqinia dokdonensis strain SK.</title>
        <authorList>
            <person name="Ahn S."/>
            <person name="Kim B.-C."/>
        </authorList>
    </citation>
    <scope>NUCLEOTIDE SEQUENCE [LARGE SCALE GENOMIC DNA]</scope>
    <source>
        <strain evidence="2">SK</strain>
    </source>
</reference>
<protein>
    <recommendedName>
        <fullName evidence="3">TonB C-terminal domain-containing protein</fullName>
    </recommendedName>
</protein>
<organism evidence="1 2">
    <name type="scientific">Sunxiuqinia dokdonensis</name>
    <dbReference type="NCBI Taxonomy" id="1409788"/>
    <lineage>
        <taxon>Bacteria</taxon>
        <taxon>Pseudomonadati</taxon>
        <taxon>Bacteroidota</taxon>
        <taxon>Bacteroidia</taxon>
        <taxon>Marinilabiliales</taxon>
        <taxon>Prolixibacteraceae</taxon>
        <taxon>Sunxiuqinia</taxon>
    </lineage>
</organism>
<evidence type="ECO:0000313" key="1">
    <source>
        <dbReference type="EMBL" id="KOH42617.1"/>
    </source>
</evidence>
<keyword evidence="2" id="KW-1185">Reference proteome</keyword>
<proteinExistence type="predicted"/>
<dbReference type="Proteomes" id="UP000036958">
    <property type="component" value="Unassembled WGS sequence"/>
</dbReference>
<accession>A0A0L8V320</accession>
<evidence type="ECO:0000313" key="2">
    <source>
        <dbReference type="Proteomes" id="UP000036958"/>
    </source>
</evidence>
<sequence>MIIQGNLEFMKKFITVILFAIPSLTLFGTAQIPDILIFNGDTLSLYTCPLNSYPDRNLINPKELFGSTGCFHTACWRNYVATWEFIDDQLYLTEIRNACYPTKMRNVSVSYKSGVENDDIGREYADLKELFPGRFHNGRVKADWVSGKLYSPQGRLLFYIHDGFQSIYQTELEFTVNSGVLMECKTMDNSKTKESKYLENPTLLRDYIYNNIKRENLPDSDTIRRRVYINIISSDENGKIDSVHVARGVNELYDNEAVRVVKSIAEWEVLYRHGEKINRSYSVPVVFDLTDK</sequence>
<gene>
    <name evidence="1" type="ORF">NC99_45720</name>
</gene>
<dbReference type="SUPFAM" id="SSF74653">
    <property type="entry name" value="TolA/TonB C-terminal domain"/>
    <property type="match status" value="1"/>
</dbReference>
<evidence type="ECO:0008006" key="3">
    <source>
        <dbReference type="Google" id="ProtNLM"/>
    </source>
</evidence>
<dbReference type="AlphaFoldDB" id="A0A0L8V320"/>
<comment type="caution">
    <text evidence="1">The sequence shown here is derived from an EMBL/GenBank/DDBJ whole genome shotgun (WGS) entry which is preliminary data.</text>
</comment>
<dbReference type="EMBL" id="LGIA01000220">
    <property type="protein sequence ID" value="KOH42617.1"/>
    <property type="molecule type" value="Genomic_DNA"/>
</dbReference>
<dbReference type="Gene3D" id="3.30.1150.10">
    <property type="match status" value="1"/>
</dbReference>
<dbReference type="STRING" id="1409788.NC99_45720"/>
<name>A0A0L8V320_9BACT</name>